<dbReference type="InterPro" id="IPR025311">
    <property type="entry name" value="DUF4166"/>
</dbReference>
<evidence type="ECO:0000313" key="3">
    <source>
        <dbReference type="Proteomes" id="UP001056336"/>
    </source>
</evidence>
<feature type="domain" description="DUF4166" evidence="1">
    <location>
        <begin position="16"/>
        <end position="200"/>
    </location>
</feature>
<protein>
    <submittedName>
        <fullName evidence="2">DUF4166 domain-containing protein</fullName>
    </submittedName>
</protein>
<dbReference type="EMBL" id="CP097332">
    <property type="protein sequence ID" value="UQX87247.1"/>
    <property type="molecule type" value="Genomic_DNA"/>
</dbReference>
<accession>A0ABY4QVT6</accession>
<gene>
    <name evidence="2" type="ORF">M6D93_13165</name>
</gene>
<dbReference type="Proteomes" id="UP001056336">
    <property type="component" value="Chromosome"/>
</dbReference>
<reference evidence="2" key="2">
    <citation type="submission" date="2022-05" db="EMBL/GenBank/DDBJ databases">
        <authorList>
            <person name="Kim J.-S."/>
            <person name="Lee K."/>
            <person name="Suh M."/>
            <person name="Eom M."/>
            <person name="Kim J.-S."/>
            <person name="Kim D.-S."/>
            <person name="Ko S.-H."/>
            <person name="Shin Y."/>
            <person name="Lee J.-S."/>
        </authorList>
    </citation>
    <scope>NUCLEOTIDE SEQUENCE</scope>
    <source>
        <strain evidence="2">N237</strain>
    </source>
</reference>
<evidence type="ECO:0000313" key="2">
    <source>
        <dbReference type="EMBL" id="UQX87247.1"/>
    </source>
</evidence>
<dbReference type="RefSeq" id="WP_249769735.1">
    <property type="nucleotide sequence ID" value="NZ_CP097332.1"/>
</dbReference>
<name>A0ABY4QVT6_9ACTN</name>
<evidence type="ECO:0000259" key="1">
    <source>
        <dbReference type="Pfam" id="PF13761"/>
    </source>
</evidence>
<sequence>MPSIFRRALGPDFDRLQPELQRRFSLSSRDNLAELGTGVMTSMKRGRLAAVPVAIAGRSRRLELPGAATDVRFDLANYAYLDGFGRETFLYSRRFRFPARVARFDDTMIYSESRTTIVNYLGSHQDIAAELRLSVTDDGGLRMQGGSQRIYLGRVKLALPGALAARAEVIERWDEAANRFTISVEIDSAAGSLFAYRGWFTVNEVPMVPQDIPAGLRPDRERRGD</sequence>
<dbReference type="Pfam" id="PF13761">
    <property type="entry name" value="DUF4166"/>
    <property type="match status" value="1"/>
</dbReference>
<organism evidence="2 3">
    <name type="scientific">Jatrophihabitans telluris</name>
    <dbReference type="NCBI Taxonomy" id="2038343"/>
    <lineage>
        <taxon>Bacteria</taxon>
        <taxon>Bacillati</taxon>
        <taxon>Actinomycetota</taxon>
        <taxon>Actinomycetes</taxon>
        <taxon>Jatrophihabitantales</taxon>
        <taxon>Jatrophihabitantaceae</taxon>
        <taxon>Jatrophihabitans</taxon>
    </lineage>
</organism>
<reference evidence="2" key="1">
    <citation type="journal article" date="2018" name="Int. J. Syst. Evol. Microbiol.">
        <title>Jatrophihabitans telluris sp. nov., isolated from sediment soil of lava forest wetlands and the emended description of the genus Jatrophihabitans.</title>
        <authorList>
            <person name="Lee K.C."/>
            <person name="Suh M.K."/>
            <person name="Eom M.K."/>
            <person name="Kim K.K."/>
            <person name="Kim J.S."/>
            <person name="Kim D.S."/>
            <person name="Ko S.H."/>
            <person name="Shin Y.K."/>
            <person name="Lee J.S."/>
        </authorList>
    </citation>
    <scope>NUCLEOTIDE SEQUENCE</scope>
    <source>
        <strain evidence="2">N237</strain>
    </source>
</reference>
<proteinExistence type="predicted"/>
<keyword evidence="3" id="KW-1185">Reference proteome</keyword>